<dbReference type="Pfam" id="PF00002">
    <property type="entry name" value="7tm_2"/>
    <property type="match status" value="1"/>
</dbReference>
<dbReference type="PANTHER" id="PTHR46953">
    <property type="entry name" value="G-PROTEIN COUPLED RECEPTOR MTH-LIKE 1-RELATED"/>
    <property type="match status" value="1"/>
</dbReference>
<evidence type="ECO:0000256" key="3">
    <source>
        <dbReference type="ARBA" id="ARBA00022989"/>
    </source>
</evidence>
<dbReference type="InterPro" id="IPR000832">
    <property type="entry name" value="GPCR_2_secretin-like"/>
</dbReference>
<name>A0ABD2XQP7_9HYME</name>
<feature type="signal peptide" evidence="6">
    <location>
        <begin position="1"/>
        <end position="20"/>
    </location>
</feature>
<evidence type="ECO:0000256" key="2">
    <source>
        <dbReference type="ARBA" id="ARBA00022692"/>
    </source>
</evidence>
<feature type="domain" description="G-protein coupled receptors family 2 profile 2" evidence="7">
    <location>
        <begin position="291"/>
        <end position="479"/>
    </location>
</feature>
<feature type="transmembrane region" description="Helical" evidence="5">
    <location>
        <begin position="329"/>
        <end position="348"/>
    </location>
</feature>
<dbReference type="EMBL" id="JBJJXI010000011">
    <property type="protein sequence ID" value="KAL3407354.1"/>
    <property type="molecule type" value="Genomic_DNA"/>
</dbReference>
<comment type="subcellular location">
    <subcellularLocation>
        <location evidence="1">Membrane</location>
        <topology evidence="1">Multi-pass membrane protein</topology>
    </subcellularLocation>
</comment>
<evidence type="ECO:0000256" key="5">
    <source>
        <dbReference type="SAM" id="Phobius"/>
    </source>
</evidence>
<dbReference type="GO" id="GO:0016020">
    <property type="term" value="C:membrane"/>
    <property type="evidence" value="ECO:0007669"/>
    <property type="project" value="UniProtKB-SubCell"/>
</dbReference>
<dbReference type="PANTHER" id="PTHR46953:SF1">
    <property type="entry name" value="G-PROTEIN COUPLED RECEPTOR MTH-LIKE 1-RELATED"/>
    <property type="match status" value="1"/>
</dbReference>
<reference evidence="8 9" key="1">
    <citation type="journal article" date="2024" name="bioRxiv">
        <title>A reference genome for Trichogramma kaykai: A tiny desert-dwelling parasitoid wasp with competing sex-ratio distorters.</title>
        <authorList>
            <person name="Culotta J."/>
            <person name="Lindsey A.R."/>
        </authorList>
    </citation>
    <scope>NUCLEOTIDE SEQUENCE [LARGE SCALE GENOMIC DNA]</scope>
    <source>
        <strain evidence="8 9">KSX58</strain>
    </source>
</reference>
<feature type="chain" id="PRO_5044755836" description="G-protein coupled receptors family 2 profile 2 domain-containing protein" evidence="6">
    <location>
        <begin position="21"/>
        <end position="495"/>
    </location>
</feature>
<dbReference type="PROSITE" id="PS50261">
    <property type="entry name" value="G_PROTEIN_RECEP_F2_4"/>
    <property type="match status" value="1"/>
</dbReference>
<keyword evidence="6" id="KW-0732">Signal</keyword>
<organism evidence="8 9">
    <name type="scientific">Trichogramma kaykai</name>
    <dbReference type="NCBI Taxonomy" id="54128"/>
    <lineage>
        <taxon>Eukaryota</taxon>
        <taxon>Metazoa</taxon>
        <taxon>Ecdysozoa</taxon>
        <taxon>Arthropoda</taxon>
        <taxon>Hexapoda</taxon>
        <taxon>Insecta</taxon>
        <taxon>Pterygota</taxon>
        <taxon>Neoptera</taxon>
        <taxon>Endopterygota</taxon>
        <taxon>Hymenoptera</taxon>
        <taxon>Apocrita</taxon>
        <taxon>Proctotrupomorpha</taxon>
        <taxon>Chalcidoidea</taxon>
        <taxon>Trichogrammatidae</taxon>
        <taxon>Trichogramma</taxon>
    </lineage>
</organism>
<evidence type="ECO:0000256" key="4">
    <source>
        <dbReference type="ARBA" id="ARBA00023136"/>
    </source>
</evidence>
<dbReference type="Proteomes" id="UP001627154">
    <property type="component" value="Unassembled WGS sequence"/>
</dbReference>
<evidence type="ECO:0000313" key="9">
    <source>
        <dbReference type="Proteomes" id="UP001627154"/>
    </source>
</evidence>
<evidence type="ECO:0000313" key="8">
    <source>
        <dbReference type="EMBL" id="KAL3407354.1"/>
    </source>
</evidence>
<keyword evidence="3 5" id="KW-1133">Transmembrane helix</keyword>
<keyword evidence="2 5" id="KW-0812">Transmembrane</keyword>
<accession>A0ABD2XQP7</accession>
<evidence type="ECO:0000256" key="6">
    <source>
        <dbReference type="SAM" id="SignalP"/>
    </source>
</evidence>
<feature type="transmembrane region" description="Helical" evidence="5">
    <location>
        <begin position="405"/>
        <end position="424"/>
    </location>
</feature>
<keyword evidence="4 5" id="KW-0472">Membrane</keyword>
<gene>
    <name evidence="8" type="ORF">TKK_000610</name>
</gene>
<dbReference type="CDD" id="cd15039">
    <property type="entry name" value="7tmB3_Methuselah-like"/>
    <property type="match status" value="1"/>
</dbReference>
<dbReference type="InterPro" id="IPR052808">
    <property type="entry name" value="GPCR_Mth-like"/>
</dbReference>
<evidence type="ECO:0000259" key="7">
    <source>
        <dbReference type="PROSITE" id="PS50261"/>
    </source>
</evidence>
<sequence>MIAPWLILLLSSRLLEGGGALEVNDSNPVEHVLIRRCCRPGYDLEDPRDSAATRFRCVPSPDSEFRPEIYSPEHEEFLAEPPAHWQILENTRPACVEPHELRYVARNQLNPFIVFADGSARIEISSDDALSPEDYCLGSRTLLACLPRRNDSLQAAATMRQKIRKCCGEMAVYNIERNACVETSGKASLEDEQILLLGSNENNGKVAAFMEMISGSPKSGCDGNLTIIGEARFSELQSDGSIIVAKHNIPAEEFCIERVQAKDSADLLPVKVFACLEYANRVSGVPVRDIRFTLYPVGFIISAVFLAATLATSWLLPASHHVLHWRCQTHHVACLMLGDIAMAIIQLGGTSLQGEFCRILAIWAHFFFLATFFWLNTMCFNIWWTFRDLRPASLEKGQEMIRLRFYSAYAWGGPLIVAGLAAFLDHLPETPGQTFLRPRFGEKQCWFYGDMEILAYFFGPIGILLAINLLFFAATAHELTCGLWKGEFVKSTTER</sequence>
<dbReference type="Gene3D" id="1.20.1070.10">
    <property type="entry name" value="Rhodopsin 7-helix transmembrane proteins"/>
    <property type="match status" value="1"/>
</dbReference>
<proteinExistence type="predicted"/>
<feature type="transmembrane region" description="Helical" evidence="5">
    <location>
        <begin position="360"/>
        <end position="384"/>
    </location>
</feature>
<protein>
    <recommendedName>
        <fullName evidence="7">G-protein coupled receptors family 2 profile 2 domain-containing protein</fullName>
    </recommendedName>
</protein>
<evidence type="ECO:0000256" key="1">
    <source>
        <dbReference type="ARBA" id="ARBA00004141"/>
    </source>
</evidence>
<dbReference type="AlphaFoldDB" id="A0ABD2XQP7"/>
<keyword evidence="9" id="KW-1185">Reference proteome</keyword>
<feature type="transmembrane region" description="Helical" evidence="5">
    <location>
        <begin position="294"/>
        <end position="317"/>
    </location>
</feature>
<dbReference type="InterPro" id="IPR017981">
    <property type="entry name" value="GPCR_2-like_7TM"/>
</dbReference>
<comment type="caution">
    <text evidence="8">The sequence shown here is derived from an EMBL/GenBank/DDBJ whole genome shotgun (WGS) entry which is preliminary data.</text>
</comment>
<feature type="transmembrane region" description="Helical" evidence="5">
    <location>
        <begin position="453"/>
        <end position="475"/>
    </location>
</feature>